<gene>
    <name evidence="2" type="ORF">IZ6_14270</name>
</gene>
<dbReference type="EMBL" id="AP023361">
    <property type="protein sequence ID" value="BCJ90692.1"/>
    <property type="molecule type" value="Genomic_DNA"/>
</dbReference>
<dbReference type="RefSeq" id="WP_222877308.1">
    <property type="nucleotide sequence ID" value="NZ_AP023361.1"/>
</dbReference>
<sequence>MDDNFNYTVNPYLTVDGAAAALDFYAKAFGAVEKARMPAQDGKRLMHAEIALNGGVVMLSDNFPEFCSDGEVTLPSIDKPAPVQVALHFKTPADVDAMHKRATGAGAKSIMAPEDTFWNARFAVVADPFGHRWMFNAPLPAKA</sequence>
<dbReference type="InterPro" id="IPR029068">
    <property type="entry name" value="Glyas_Bleomycin-R_OHBP_Dase"/>
</dbReference>
<dbReference type="AlphaFoldDB" id="A0A6S6QTW8"/>
<keyword evidence="3" id="KW-1185">Reference proteome</keyword>
<evidence type="ECO:0000313" key="2">
    <source>
        <dbReference type="EMBL" id="BCJ90692.1"/>
    </source>
</evidence>
<dbReference type="Gene3D" id="3.30.720.120">
    <property type="match status" value="1"/>
</dbReference>
<protein>
    <recommendedName>
        <fullName evidence="1">VOC domain-containing protein</fullName>
    </recommendedName>
</protein>
<organism evidence="2 3">
    <name type="scientific">Terrihabitans soli</name>
    <dbReference type="NCBI Taxonomy" id="708113"/>
    <lineage>
        <taxon>Bacteria</taxon>
        <taxon>Pseudomonadati</taxon>
        <taxon>Pseudomonadota</taxon>
        <taxon>Alphaproteobacteria</taxon>
        <taxon>Hyphomicrobiales</taxon>
        <taxon>Terrihabitans</taxon>
    </lineage>
</organism>
<dbReference type="InterPro" id="IPR037523">
    <property type="entry name" value="VOC_core"/>
</dbReference>
<dbReference type="SUPFAM" id="SSF54593">
    <property type="entry name" value="Glyoxalase/Bleomycin resistance protein/Dihydroxybiphenyl dioxygenase"/>
    <property type="match status" value="1"/>
</dbReference>
<dbReference type="Gene3D" id="3.30.720.110">
    <property type="match status" value="1"/>
</dbReference>
<dbReference type="KEGG" id="tso:IZ6_14270"/>
<proteinExistence type="predicted"/>
<evidence type="ECO:0000313" key="3">
    <source>
        <dbReference type="Proteomes" id="UP000515317"/>
    </source>
</evidence>
<dbReference type="CDD" id="cd07246">
    <property type="entry name" value="VOC_like"/>
    <property type="match status" value="1"/>
</dbReference>
<dbReference type="InterPro" id="IPR004360">
    <property type="entry name" value="Glyas_Fos-R_dOase_dom"/>
</dbReference>
<feature type="domain" description="VOC" evidence="1">
    <location>
        <begin position="4"/>
        <end position="138"/>
    </location>
</feature>
<reference evidence="2 3" key="1">
    <citation type="submission" date="2020-08" db="EMBL/GenBank/DDBJ databases">
        <title>Genome sequence of Rhizobiales bacterium strain IZ6.</title>
        <authorList>
            <person name="Nakai R."/>
            <person name="Naganuma T."/>
        </authorList>
    </citation>
    <scope>NUCLEOTIDE SEQUENCE [LARGE SCALE GENOMIC DNA]</scope>
    <source>
        <strain evidence="2 3">IZ6</strain>
    </source>
</reference>
<accession>A0A6S6QTW8</accession>
<dbReference type="PANTHER" id="PTHR34109:SF1">
    <property type="entry name" value="VOC DOMAIN-CONTAINING PROTEIN"/>
    <property type="match status" value="1"/>
</dbReference>
<dbReference type="Proteomes" id="UP000515317">
    <property type="component" value="Chromosome"/>
</dbReference>
<name>A0A6S6QTW8_9HYPH</name>
<dbReference type="PANTHER" id="PTHR34109">
    <property type="entry name" value="BNAUNNG04460D PROTEIN-RELATED"/>
    <property type="match status" value="1"/>
</dbReference>
<dbReference type="PROSITE" id="PS51819">
    <property type="entry name" value="VOC"/>
    <property type="match status" value="1"/>
</dbReference>
<dbReference type="Pfam" id="PF00903">
    <property type="entry name" value="Glyoxalase"/>
    <property type="match status" value="1"/>
</dbReference>
<evidence type="ECO:0000259" key="1">
    <source>
        <dbReference type="PROSITE" id="PS51819"/>
    </source>
</evidence>